<dbReference type="SUPFAM" id="SSF53098">
    <property type="entry name" value="Ribonuclease H-like"/>
    <property type="match status" value="1"/>
</dbReference>
<organism evidence="1">
    <name type="scientific">Lepeophtheirus salmonis</name>
    <name type="common">Salmon louse</name>
    <name type="synonym">Caligus salmonis</name>
    <dbReference type="NCBI Taxonomy" id="72036"/>
    <lineage>
        <taxon>Eukaryota</taxon>
        <taxon>Metazoa</taxon>
        <taxon>Ecdysozoa</taxon>
        <taxon>Arthropoda</taxon>
        <taxon>Crustacea</taxon>
        <taxon>Multicrustacea</taxon>
        <taxon>Hexanauplia</taxon>
        <taxon>Copepoda</taxon>
        <taxon>Siphonostomatoida</taxon>
        <taxon>Caligidae</taxon>
        <taxon>Lepeophtheirus</taxon>
    </lineage>
</organism>
<name>A0A0K2U9I4_LEPSM</name>
<protein>
    <submittedName>
        <fullName evidence="1">Uncharacterized protein</fullName>
    </submittedName>
</protein>
<proteinExistence type="predicted"/>
<dbReference type="Gene3D" id="3.30.420.10">
    <property type="entry name" value="Ribonuclease H-like superfamily/Ribonuclease H"/>
    <property type="match status" value="1"/>
</dbReference>
<dbReference type="AlphaFoldDB" id="A0A0K2U9I4"/>
<evidence type="ECO:0000313" key="1">
    <source>
        <dbReference type="EMBL" id="CDW34879.1"/>
    </source>
</evidence>
<dbReference type="GO" id="GO:0003676">
    <property type="term" value="F:nucleic acid binding"/>
    <property type="evidence" value="ECO:0007669"/>
    <property type="project" value="InterPro"/>
</dbReference>
<sequence length="138" mass="15995">EDECLFDGYENLSWFNTFFQAELEGIYQVICALNDMDEYFKSPVIFHIDSMADIECLKRKKGSFGEQQRCILEGIGISKRHISIKWVMDHDVNTGNELVDALAKMGCQMTYQSHIEVPQTTLVVETKKFVTSKLEQEW</sequence>
<feature type="non-terminal residue" evidence="1">
    <location>
        <position position="1"/>
    </location>
</feature>
<reference evidence="1" key="1">
    <citation type="submission" date="2014-05" db="EMBL/GenBank/DDBJ databases">
        <authorList>
            <person name="Chronopoulou M."/>
        </authorList>
    </citation>
    <scope>NUCLEOTIDE SEQUENCE</scope>
    <source>
        <tissue evidence="1">Whole organism</tissue>
    </source>
</reference>
<dbReference type="EMBL" id="HACA01017518">
    <property type="protein sequence ID" value="CDW34879.1"/>
    <property type="molecule type" value="Transcribed_RNA"/>
</dbReference>
<dbReference type="InterPro" id="IPR036397">
    <property type="entry name" value="RNaseH_sf"/>
</dbReference>
<accession>A0A0K2U9I4</accession>
<dbReference type="InterPro" id="IPR012337">
    <property type="entry name" value="RNaseH-like_sf"/>
</dbReference>